<sequence length="60" mass="7084">MGRITDFIKTNYLSLLIGLCFYGVYMYYNTNGNQICDCETTENYRPTQGNRSSINHFYHK</sequence>
<dbReference type="EMBL" id="CP020918">
    <property type="protein sequence ID" value="AWG20869.1"/>
    <property type="molecule type" value="Genomic_DNA"/>
</dbReference>
<dbReference type="KEGG" id="ffa:FFWV33_04575"/>
<keyword evidence="1" id="KW-0472">Membrane</keyword>
<name>A0A2S1LAU1_9FLAO</name>
<evidence type="ECO:0000256" key="1">
    <source>
        <dbReference type="SAM" id="Phobius"/>
    </source>
</evidence>
<evidence type="ECO:0000313" key="2">
    <source>
        <dbReference type="EMBL" id="AWG20869.1"/>
    </source>
</evidence>
<keyword evidence="1" id="KW-1133">Transmembrane helix</keyword>
<keyword evidence="3" id="KW-1185">Reference proteome</keyword>
<dbReference type="AlphaFoldDB" id="A0A2S1LAU1"/>
<reference evidence="2 3" key="1">
    <citation type="submission" date="2017-04" db="EMBL/GenBank/DDBJ databases">
        <title>Compelte genome sequence of WV33.</title>
        <authorList>
            <person name="Lee P.C."/>
        </authorList>
    </citation>
    <scope>NUCLEOTIDE SEQUENCE [LARGE SCALE GENOMIC DNA]</scope>
    <source>
        <strain evidence="2 3">WV33</strain>
    </source>
</reference>
<organism evidence="2 3">
    <name type="scientific">Flavobacterium faecale</name>
    <dbReference type="NCBI Taxonomy" id="1355330"/>
    <lineage>
        <taxon>Bacteria</taxon>
        <taxon>Pseudomonadati</taxon>
        <taxon>Bacteroidota</taxon>
        <taxon>Flavobacteriia</taxon>
        <taxon>Flavobacteriales</taxon>
        <taxon>Flavobacteriaceae</taxon>
        <taxon>Flavobacterium</taxon>
    </lineage>
</organism>
<protein>
    <submittedName>
        <fullName evidence="2">Uncharacterized protein</fullName>
    </submittedName>
</protein>
<keyword evidence="1" id="KW-0812">Transmembrane</keyword>
<dbReference type="Proteomes" id="UP000244527">
    <property type="component" value="Chromosome"/>
</dbReference>
<proteinExistence type="predicted"/>
<accession>A0A2S1LAU1</accession>
<gene>
    <name evidence="2" type="ORF">FFWV33_04575</name>
</gene>
<evidence type="ECO:0000313" key="3">
    <source>
        <dbReference type="Proteomes" id="UP000244527"/>
    </source>
</evidence>
<feature type="transmembrane region" description="Helical" evidence="1">
    <location>
        <begin position="12"/>
        <end position="28"/>
    </location>
</feature>